<dbReference type="InterPro" id="IPR027417">
    <property type="entry name" value="P-loop_NTPase"/>
</dbReference>
<dbReference type="Pfam" id="PF02881">
    <property type="entry name" value="SRP54_N"/>
    <property type="match status" value="1"/>
</dbReference>
<dbReference type="InterPro" id="IPR013822">
    <property type="entry name" value="Signal_recog_particl_SRP54_hlx"/>
</dbReference>
<dbReference type="GO" id="GO:0005886">
    <property type="term" value="C:plasma membrane"/>
    <property type="evidence" value="ECO:0007669"/>
    <property type="project" value="UniProtKB-SubCell"/>
</dbReference>
<evidence type="ECO:0000256" key="10">
    <source>
        <dbReference type="SAM" id="MobiDB-lite"/>
    </source>
</evidence>
<dbReference type="EMBL" id="AP018131">
    <property type="protein sequence ID" value="BBA47793.1"/>
    <property type="molecule type" value="Genomic_DNA"/>
</dbReference>
<evidence type="ECO:0000313" key="14">
    <source>
        <dbReference type="Proteomes" id="UP000262177"/>
    </source>
</evidence>
<dbReference type="SMART" id="SM00963">
    <property type="entry name" value="SRP54_N"/>
    <property type="match status" value="1"/>
</dbReference>
<feature type="binding site" evidence="9">
    <location>
        <begin position="220"/>
        <end position="227"/>
    </location>
    <ligand>
        <name>GTP</name>
        <dbReference type="ChEBI" id="CHEBI:37565"/>
    </ligand>
</feature>
<keyword evidence="1 9" id="KW-1003">Cell membrane</keyword>
<dbReference type="Gene3D" id="1.20.120.140">
    <property type="entry name" value="Signal recognition particle SRP54, nucleotide-binding domain"/>
    <property type="match status" value="1"/>
</dbReference>
<dbReference type="InterPro" id="IPR004390">
    <property type="entry name" value="SR_rcpt_FtsY"/>
</dbReference>
<keyword evidence="4 9" id="KW-0378">Hydrolase</keyword>
<dbReference type="GO" id="GO:0005737">
    <property type="term" value="C:cytoplasm"/>
    <property type="evidence" value="ECO:0007669"/>
    <property type="project" value="UniProtKB-SubCell"/>
</dbReference>
<dbReference type="SUPFAM" id="SSF52540">
    <property type="entry name" value="P-loop containing nucleoside triphosphate hydrolases"/>
    <property type="match status" value="1"/>
</dbReference>
<name>A0A286TBT7_BIFBI</name>
<evidence type="ECO:0000256" key="8">
    <source>
        <dbReference type="ARBA" id="ARBA00048027"/>
    </source>
</evidence>
<dbReference type="SMART" id="SM00962">
    <property type="entry name" value="SRP54"/>
    <property type="match status" value="1"/>
</dbReference>
<evidence type="ECO:0000259" key="12">
    <source>
        <dbReference type="PROSITE" id="PS00300"/>
    </source>
</evidence>
<accession>A0A286TBT7</accession>
<evidence type="ECO:0000256" key="1">
    <source>
        <dbReference type="ARBA" id="ARBA00022475"/>
    </source>
</evidence>
<keyword evidence="5 9" id="KW-0342">GTP-binding</keyword>
<evidence type="ECO:0000256" key="11">
    <source>
        <dbReference type="SAM" id="Phobius"/>
    </source>
</evidence>
<dbReference type="NCBIfam" id="TIGR00064">
    <property type="entry name" value="ftsY"/>
    <property type="match status" value="1"/>
</dbReference>
<feature type="binding site" evidence="9">
    <location>
        <begin position="365"/>
        <end position="368"/>
    </location>
    <ligand>
        <name>GTP</name>
        <dbReference type="ChEBI" id="CHEBI:37565"/>
    </ligand>
</feature>
<organism evidence="13 14">
    <name type="scientific">Bifidobacterium bifidum LMG 13195</name>
    <dbReference type="NCBI Taxonomy" id="1207542"/>
    <lineage>
        <taxon>Bacteria</taxon>
        <taxon>Bacillati</taxon>
        <taxon>Actinomycetota</taxon>
        <taxon>Actinomycetes</taxon>
        <taxon>Bifidobacteriales</taxon>
        <taxon>Bifidobacteriaceae</taxon>
        <taxon>Bifidobacterium</taxon>
    </lineage>
</organism>
<dbReference type="GO" id="GO:0003924">
    <property type="term" value="F:GTPase activity"/>
    <property type="evidence" value="ECO:0007669"/>
    <property type="project" value="UniProtKB-UniRule"/>
</dbReference>
<dbReference type="AlphaFoldDB" id="A0A286TBT7"/>
<gene>
    <name evidence="9 13" type="primary">ftsY</name>
    <name evidence="13" type="ORF">BBJK_01134</name>
</gene>
<keyword evidence="7 9" id="KW-0675">Receptor</keyword>
<dbReference type="InterPro" id="IPR000897">
    <property type="entry name" value="SRP54_GTPase_dom"/>
</dbReference>
<dbReference type="Proteomes" id="UP000262177">
    <property type="component" value="Chromosome"/>
</dbReference>
<keyword evidence="2 9" id="KW-0963">Cytoplasm</keyword>
<keyword evidence="6 9" id="KW-0472">Membrane</keyword>
<reference evidence="13 14" key="1">
    <citation type="journal article" date="2017" name="Biosci. Biotechnol. Biochem.">
        <title>Identification and characterization of a sulfoglycosidase from Bifidobacterium bifidum implicated in mucin glycan utilization.</title>
        <authorList>
            <person name="Katoh T."/>
            <person name="Maeshibu T."/>
            <person name="Kikkawa K."/>
            <person name="Gotoh A."/>
            <person name="Tomabechi Y."/>
            <person name="Nakamura M."/>
            <person name="Liao W.-H."/>
            <person name="Yamaguchi M."/>
            <person name="Ashida H."/>
            <person name="Yamamoto K."/>
            <person name="Katayama T."/>
        </authorList>
    </citation>
    <scope>NUCLEOTIDE SEQUENCE [LARGE SCALE GENOMIC DNA]</scope>
    <source>
        <strain evidence="13 14">JCM 7004</strain>
    </source>
</reference>
<keyword evidence="11" id="KW-0812">Transmembrane</keyword>
<proteinExistence type="inferred from homology"/>
<feature type="region of interest" description="Disordered" evidence="10">
    <location>
        <begin position="30"/>
        <end position="109"/>
    </location>
</feature>
<dbReference type="GO" id="GO:0006614">
    <property type="term" value="P:SRP-dependent cotranslational protein targeting to membrane"/>
    <property type="evidence" value="ECO:0007669"/>
    <property type="project" value="InterPro"/>
</dbReference>
<evidence type="ECO:0000256" key="4">
    <source>
        <dbReference type="ARBA" id="ARBA00022801"/>
    </source>
</evidence>
<dbReference type="GO" id="GO:0005525">
    <property type="term" value="F:GTP binding"/>
    <property type="evidence" value="ECO:0007669"/>
    <property type="project" value="UniProtKB-UniRule"/>
</dbReference>
<evidence type="ECO:0000256" key="2">
    <source>
        <dbReference type="ARBA" id="ARBA00022490"/>
    </source>
</evidence>
<dbReference type="InterPro" id="IPR042101">
    <property type="entry name" value="SRP54_N_sf"/>
</dbReference>
<dbReference type="Gene3D" id="3.40.50.300">
    <property type="entry name" value="P-loop containing nucleotide triphosphate hydrolases"/>
    <property type="match status" value="1"/>
</dbReference>
<dbReference type="GO" id="GO:0005047">
    <property type="term" value="F:signal recognition particle binding"/>
    <property type="evidence" value="ECO:0007669"/>
    <property type="project" value="TreeGrafter"/>
</dbReference>
<comment type="similarity">
    <text evidence="9">Belongs to the GTP-binding SRP family. FtsY subfamily.</text>
</comment>
<dbReference type="InterPro" id="IPR003593">
    <property type="entry name" value="AAA+_ATPase"/>
</dbReference>
<evidence type="ECO:0000256" key="5">
    <source>
        <dbReference type="ARBA" id="ARBA00023134"/>
    </source>
</evidence>
<dbReference type="PANTHER" id="PTHR43134">
    <property type="entry name" value="SIGNAL RECOGNITION PARTICLE RECEPTOR SUBUNIT ALPHA"/>
    <property type="match status" value="1"/>
</dbReference>
<protein>
    <recommendedName>
        <fullName evidence="9">Signal recognition particle receptor FtsY</fullName>
        <shortName evidence="9">SRP receptor</shortName>
        <ecNumber evidence="9">3.6.5.4</ecNumber>
    </recommendedName>
</protein>
<keyword evidence="11" id="KW-1133">Transmembrane helix</keyword>
<feature type="transmembrane region" description="Helical" evidence="11">
    <location>
        <begin position="6"/>
        <end position="25"/>
    </location>
</feature>
<feature type="domain" description="SRP54-type proteins GTP-binding" evidence="12">
    <location>
        <begin position="386"/>
        <end position="399"/>
    </location>
</feature>
<feature type="binding site" evidence="9">
    <location>
        <begin position="303"/>
        <end position="307"/>
    </location>
    <ligand>
        <name>GTP</name>
        <dbReference type="ChEBI" id="CHEBI:37565"/>
    </ligand>
</feature>
<evidence type="ECO:0000256" key="3">
    <source>
        <dbReference type="ARBA" id="ARBA00022741"/>
    </source>
</evidence>
<dbReference type="InterPro" id="IPR036225">
    <property type="entry name" value="SRP/SRP_N"/>
</dbReference>
<evidence type="ECO:0000256" key="9">
    <source>
        <dbReference type="HAMAP-Rule" id="MF_00920"/>
    </source>
</evidence>
<comment type="subunit">
    <text evidence="9">Part of the signal recognition particle protein translocation system, which is composed of SRP and FtsY.</text>
</comment>
<comment type="subcellular location">
    <subcellularLocation>
        <location evidence="9">Cell membrane</location>
        <topology evidence="9">Peripheral membrane protein</topology>
        <orientation evidence="9">Cytoplasmic side</orientation>
    </subcellularLocation>
    <subcellularLocation>
        <location evidence="9">Cytoplasm</location>
    </subcellularLocation>
</comment>
<dbReference type="Pfam" id="PF00448">
    <property type="entry name" value="SRP54"/>
    <property type="match status" value="1"/>
</dbReference>
<sequence>MDTNLIIGIVAAVVIVVLLIVWGVVRGKSRKNEVSGRPAETATSPRQAGRAGEEPETVAATVDRQLPAPETEGETASPRSEGERKPVEPTQAASAKPAAPAYDVPEKSGSRIQRLKAKLSKSSNPFGKALFNILTKDNLSESDWEDVEDTLLLADVGAEASEQLVGELRRDARITGKASPDEVRATLRDNLLDLVGRDTDRRLNVDKPDAHKPGVIIMVGVNGTGKTTTAGKLARLFVSEDKKVVMGAADTFRAAAADQLETWGARVNVPVVRSDKDGADPASVAFEAAARAKEDDADVLIIDTAGRLQNKSNLMDELGKIRRVTEKNLPVDEVLLVLDATTGQNGMAQAKVFAEAIGLTGVVLSKLDGSAKGGIVISVQKELGVPVKLVGLGEGPDDLAPFDPEGFVDGILA</sequence>
<dbReference type="PROSITE" id="PS00300">
    <property type="entry name" value="SRP54"/>
    <property type="match status" value="1"/>
</dbReference>
<comment type="function">
    <text evidence="9">Involved in targeting and insertion of nascent membrane proteins into the cytoplasmic membrane. Acts as a receptor for the complex formed by the signal recognition particle (SRP) and the ribosome-nascent chain (RNC).</text>
</comment>
<dbReference type="PANTHER" id="PTHR43134:SF1">
    <property type="entry name" value="SIGNAL RECOGNITION PARTICLE RECEPTOR SUBUNIT ALPHA"/>
    <property type="match status" value="1"/>
</dbReference>
<dbReference type="FunFam" id="3.40.50.300:FF:000053">
    <property type="entry name" value="Signal recognition particle receptor FtsY"/>
    <property type="match status" value="1"/>
</dbReference>
<keyword evidence="3 9" id="KW-0547">Nucleotide-binding</keyword>
<evidence type="ECO:0000313" key="13">
    <source>
        <dbReference type="EMBL" id="BBA47793.1"/>
    </source>
</evidence>
<evidence type="ECO:0000256" key="6">
    <source>
        <dbReference type="ARBA" id="ARBA00023136"/>
    </source>
</evidence>
<comment type="catalytic activity">
    <reaction evidence="8 9">
        <text>GTP + H2O = GDP + phosphate + H(+)</text>
        <dbReference type="Rhea" id="RHEA:19669"/>
        <dbReference type="ChEBI" id="CHEBI:15377"/>
        <dbReference type="ChEBI" id="CHEBI:15378"/>
        <dbReference type="ChEBI" id="CHEBI:37565"/>
        <dbReference type="ChEBI" id="CHEBI:43474"/>
        <dbReference type="ChEBI" id="CHEBI:58189"/>
        <dbReference type="EC" id="3.6.5.4"/>
    </reaction>
</comment>
<dbReference type="EC" id="3.6.5.4" evidence="9"/>
<dbReference type="HAMAP" id="MF_00920">
    <property type="entry name" value="FtsY"/>
    <property type="match status" value="1"/>
</dbReference>
<dbReference type="SUPFAM" id="SSF47364">
    <property type="entry name" value="Domain of the SRP/SRP receptor G-proteins"/>
    <property type="match status" value="1"/>
</dbReference>
<evidence type="ECO:0000256" key="7">
    <source>
        <dbReference type="ARBA" id="ARBA00023170"/>
    </source>
</evidence>
<dbReference type="SMART" id="SM00382">
    <property type="entry name" value="AAA"/>
    <property type="match status" value="1"/>
</dbReference>
<feature type="compositionally biased region" description="Low complexity" evidence="10">
    <location>
        <begin position="92"/>
        <end position="101"/>
    </location>
</feature>